<evidence type="ECO:0000256" key="8">
    <source>
        <dbReference type="SAM" id="MobiDB-lite"/>
    </source>
</evidence>
<dbReference type="GO" id="GO:0005886">
    <property type="term" value="C:plasma membrane"/>
    <property type="evidence" value="ECO:0007669"/>
    <property type="project" value="TreeGrafter"/>
</dbReference>
<sequence length="625" mass="69188">MPYATSGSTQFEVKKLEILSNQYTHPAARVAFYFALFLVAYAYGLDGNIRYVFQATAASSYSSHSLYATVNVIRAVVAAAAQFAYARLSDTFGRLQLLVVSILFYVVGTIITSQAYDIQRFAGGSVLYQIGYTGLMIVLQLLIMDNSTLNWRMACSFIPALPFIINTWISGDITSAIGTRWSWGIGMWAFILPLACVPLLVMLVHIEWMARKTPEWQQLMDSRGKSIDDQGKAVVDENGKPIIVEKVSWLAYFVDLFHRLDVIGLLLVVCVFGFILVPFTIAGGVQEQWKTAKIIAPLVIGFCLIPVFVVWETKFAKNPLLPGHLMRDRGVWSAMIIGVFVNWVWYMPNDYMYTVLVVAVNESVTSATRITSLYSFVSVITGSIVGLFVVKFRRLKPLIIFGICVWFVANGLLVHYRSGDDAHSGIIAGLVLFGFGAGFFTYATQASIQACTSHQHMAVVTAAYLSSYNIGSAIGASISGAVWTQLLYNKLVEKMGDAALAKTAYGSPFEFIVDYPWGDPTRMQMVHAYREVQKILCVIGLCLVAPMLIVSFFLRDPKLESKQALEGIEEKNAKQGLKGVFDVFKMKKSEESHEKTMDIGVAEISADEDTGSSSEAKHESSDEQK</sequence>
<feature type="transmembrane region" description="Helical" evidence="9">
    <location>
        <begin position="181"/>
        <end position="204"/>
    </location>
</feature>
<protein>
    <recommendedName>
        <fullName evidence="10">Major facilitator superfamily (MFS) profile domain-containing protein</fullName>
    </recommendedName>
</protein>
<keyword evidence="5 9" id="KW-1133">Transmembrane helix</keyword>
<evidence type="ECO:0000256" key="1">
    <source>
        <dbReference type="ARBA" id="ARBA00004127"/>
    </source>
</evidence>
<comment type="subcellular location">
    <subcellularLocation>
        <location evidence="1">Endomembrane system</location>
        <topology evidence="1">Multi-pass membrane protein</topology>
    </subcellularLocation>
</comment>
<evidence type="ECO:0000256" key="6">
    <source>
        <dbReference type="ARBA" id="ARBA00023065"/>
    </source>
</evidence>
<dbReference type="GO" id="GO:0005774">
    <property type="term" value="C:vacuolar membrane"/>
    <property type="evidence" value="ECO:0007669"/>
    <property type="project" value="TreeGrafter"/>
</dbReference>
<dbReference type="EMBL" id="SWFT01000053">
    <property type="protein sequence ID" value="KAA8904767.1"/>
    <property type="molecule type" value="Genomic_DNA"/>
</dbReference>
<dbReference type="AlphaFoldDB" id="A0A642UT20"/>
<feature type="compositionally biased region" description="Basic and acidic residues" evidence="8">
    <location>
        <begin position="615"/>
        <end position="625"/>
    </location>
</feature>
<feature type="transmembrane region" description="Helical" evidence="9">
    <location>
        <begin position="331"/>
        <end position="347"/>
    </location>
</feature>
<dbReference type="SUPFAM" id="SSF103473">
    <property type="entry name" value="MFS general substrate transporter"/>
    <property type="match status" value="1"/>
</dbReference>
<dbReference type="PANTHER" id="PTHR23501">
    <property type="entry name" value="MAJOR FACILITATOR SUPERFAMILY"/>
    <property type="match status" value="1"/>
</dbReference>
<feature type="region of interest" description="Disordered" evidence="8">
    <location>
        <begin position="589"/>
        <end position="625"/>
    </location>
</feature>
<feature type="transmembrane region" description="Helical" evidence="9">
    <location>
        <begin position="397"/>
        <end position="416"/>
    </location>
</feature>
<keyword evidence="6" id="KW-0406">Ion transport</keyword>
<keyword evidence="7 9" id="KW-0472">Membrane</keyword>
<dbReference type="FunFam" id="1.20.1250.20:FF:000197">
    <property type="entry name" value="Siderophore iron transporter 1"/>
    <property type="match status" value="1"/>
</dbReference>
<evidence type="ECO:0000259" key="10">
    <source>
        <dbReference type="PROSITE" id="PS50850"/>
    </source>
</evidence>
<proteinExistence type="inferred from homology"/>
<feature type="transmembrane region" description="Helical" evidence="9">
    <location>
        <begin position="294"/>
        <end position="311"/>
    </location>
</feature>
<keyword evidence="3" id="KW-0813">Transport</keyword>
<keyword evidence="12" id="KW-1185">Reference proteome</keyword>
<feature type="transmembrane region" description="Helical" evidence="9">
    <location>
        <begin position="122"/>
        <end position="142"/>
    </location>
</feature>
<evidence type="ECO:0000313" key="11">
    <source>
        <dbReference type="EMBL" id="KAA8904767.1"/>
    </source>
</evidence>
<comment type="similarity">
    <text evidence="2">Belongs to the major facilitator superfamily.</text>
</comment>
<dbReference type="GO" id="GO:0005768">
    <property type="term" value="C:endosome"/>
    <property type="evidence" value="ECO:0007669"/>
    <property type="project" value="TreeGrafter"/>
</dbReference>
<dbReference type="OrthoDB" id="2241241at2759"/>
<evidence type="ECO:0000256" key="9">
    <source>
        <dbReference type="SAM" id="Phobius"/>
    </source>
</evidence>
<name>A0A642UT20_DIURU</name>
<dbReference type="Pfam" id="PF07690">
    <property type="entry name" value="MFS_1"/>
    <property type="match status" value="1"/>
</dbReference>
<evidence type="ECO:0000256" key="4">
    <source>
        <dbReference type="ARBA" id="ARBA00022692"/>
    </source>
</evidence>
<dbReference type="GeneID" id="54780496"/>
<evidence type="ECO:0000256" key="3">
    <source>
        <dbReference type="ARBA" id="ARBA00022448"/>
    </source>
</evidence>
<dbReference type="RefSeq" id="XP_034013377.1">
    <property type="nucleotide sequence ID" value="XM_034154431.1"/>
</dbReference>
<dbReference type="OMA" id="VMLNTAW"/>
<evidence type="ECO:0000313" key="12">
    <source>
        <dbReference type="Proteomes" id="UP000449547"/>
    </source>
</evidence>
<comment type="caution">
    <text evidence="11">The sequence shown here is derived from an EMBL/GenBank/DDBJ whole genome shotgun (WGS) entry which is preliminary data.</text>
</comment>
<feature type="transmembrane region" description="Helical" evidence="9">
    <location>
        <begin position="149"/>
        <end position="169"/>
    </location>
</feature>
<feature type="transmembrane region" description="Helical" evidence="9">
    <location>
        <begin position="422"/>
        <end position="443"/>
    </location>
</feature>
<dbReference type="Proteomes" id="UP000449547">
    <property type="component" value="Unassembled WGS sequence"/>
</dbReference>
<dbReference type="Gene3D" id="1.20.1250.20">
    <property type="entry name" value="MFS general substrate transporter like domains"/>
    <property type="match status" value="2"/>
</dbReference>
<dbReference type="InterPro" id="IPR020846">
    <property type="entry name" value="MFS_dom"/>
</dbReference>
<dbReference type="InterPro" id="IPR036259">
    <property type="entry name" value="MFS_trans_sf"/>
</dbReference>
<evidence type="ECO:0000256" key="2">
    <source>
        <dbReference type="ARBA" id="ARBA00008335"/>
    </source>
</evidence>
<organism evidence="11 12">
    <name type="scientific">Diutina rugosa</name>
    <name type="common">Yeast</name>
    <name type="synonym">Candida rugosa</name>
    <dbReference type="NCBI Taxonomy" id="5481"/>
    <lineage>
        <taxon>Eukaryota</taxon>
        <taxon>Fungi</taxon>
        <taxon>Dikarya</taxon>
        <taxon>Ascomycota</taxon>
        <taxon>Saccharomycotina</taxon>
        <taxon>Pichiomycetes</taxon>
        <taxon>Debaryomycetaceae</taxon>
        <taxon>Diutina</taxon>
    </lineage>
</organism>
<dbReference type="GO" id="GO:0015343">
    <property type="term" value="F:siderophore-iron transmembrane transporter activity"/>
    <property type="evidence" value="ECO:0007669"/>
    <property type="project" value="TreeGrafter"/>
</dbReference>
<feature type="transmembrane region" description="Helical" evidence="9">
    <location>
        <begin position="27"/>
        <end position="45"/>
    </location>
</feature>
<feature type="transmembrane region" description="Helical" evidence="9">
    <location>
        <begin position="65"/>
        <end position="85"/>
    </location>
</feature>
<keyword evidence="4 9" id="KW-0812">Transmembrane</keyword>
<dbReference type="PANTHER" id="PTHR23501:SF92">
    <property type="entry name" value="GLUTATHIONE EXCHANGER 1-RELATED"/>
    <property type="match status" value="1"/>
</dbReference>
<dbReference type="InterPro" id="IPR011701">
    <property type="entry name" value="MFS"/>
</dbReference>
<reference evidence="11 12" key="1">
    <citation type="submission" date="2019-07" db="EMBL/GenBank/DDBJ databases">
        <title>Genome assembly of two rare yeast pathogens: Diutina rugosa and Trichomonascus ciferrii.</title>
        <authorList>
            <person name="Mixao V."/>
            <person name="Saus E."/>
            <person name="Hansen A."/>
            <person name="Lass-Flor C."/>
            <person name="Gabaldon T."/>
        </authorList>
    </citation>
    <scope>NUCLEOTIDE SEQUENCE [LARGE SCALE GENOMIC DNA]</scope>
    <source>
        <strain evidence="11 12">CBS 613</strain>
    </source>
</reference>
<feature type="transmembrane region" description="Helical" evidence="9">
    <location>
        <begin position="97"/>
        <end position="116"/>
    </location>
</feature>
<feature type="domain" description="Major facilitator superfamily (MFS) profile" evidence="10">
    <location>
        <begin position="32"/>
        <end position="558"/>
    </location>
</feature>
<dbReference type="VEuPathDB" id="FungiDB:DIURU_001843"/>
<evidence type="ECO:0000256" key="7">
    <source>
        <dbReference type="ARBA" id="ARBA00023136"/>
    </source>
</evidence>
<feature type="transmembrane region" description="Helical" evidence="9">
    <location>
        <begin position="262"/>
        <end position="282"/>
    </location>
</feature>
<feature type="transmembrane region" description="Helical" evidence="9">
    <location>
        <begin position="535"/>
        <end position="554"/>
    </location>
</feature>
<accession>A0A642UT20</accession>
<feature type="transmembrane region" description="Helical" evidence="9">
    <location>
        <begin position="367"/>
        <end position="390"/>
    </location>
</feature>
<evidence type="ECO:0000256" key="5">
    <source>
        <dbReference type="ARBA" id="ARBA00022989"/>
    </source>
</evidence>
<dbReference type="PROSITE" id="PS50850">
    <property type="entry name" value="MFS"/>
    <property type="match status" value="1"/>
</dbReference>
<gene>
    <name evidence="11" type="ORF">DIURU_001843</name>
</gene>